<reference evidence="2" key="1">
    <citation type="submission" date="2021-05" db="EMBL/GenBank/DDBJ databases">
        <authorList>
            <person name="Pietrasiak N."/>
            <person name="Ward R."/>
            <person name="Stajich J.E."/>
            <person name="Kurbessoian T."/>
        </authorList>
    </citation>
    <scope>NUCLEOTIDE SEQUENCE</scope>
    <source>
        <strain evidence="2">GSE-TBD4-15B</strain>
    </source>
</reference>
<dbReference type="PANTHER" id="PTHR33215">
    <property type="entry name" value="PROTEIN DISTAL ANTENNA"/>
    <property type="match status" value="1"/>
</dbReference>
<dbReference type="Gene3D" id="1.10.10.60">
    <property type="entry name" value="Homeodomain-like"/>
    <property type="match status" value="1"/>
</dbReference>
<evidence type="ECO:0000256" key="1">
    <source>
        <dbReference type="SAM" id="Coils"/>
    </source>
</evidence>
<sequence length="99" mass="11473">MVNETGKRVRKAYSDEFKAEAVRLVRSGDRKFVEVCRSLGIHESTLSKWVNKPNEIQILEPDKKELLAENKRLTEELRKVKLEQEILKKAAAYFAKSLV</sequence>
<comment type="caution">
    <text evidence="2">The sequence shown here is derived from an EMBL/GenBank/DDBJ whole genome shotgun (WGS) entry which is preliminary data.</text>
</comment>
<proteinExistence type="predicted"/>
<dbReference type="InterPro" id="IPR051839">
    <property type="entry name" value="RD_transcriptional_regulator"/>
</dbReference>
<feature type="coiled-coil region" evidence="1">
    <location>
        <begin position="63"/>
        <end position="90"/>
    </location>
</feature>
<dbReference type="SUPFAM" id="SSF46689">
    <property type="entry name" value="Homeodomain-like"/>
    <property type="match status" value="1"/>
</dbReference>
<dbReference type="GO" id="GO:0004803">
    <property type="term" value="F:transposase activity"/>
    <property type="evidence" value="ECO:0007669"/>
    <property type="project" value="InterPro"/>
</dbReference>
<dbReference type="GO" id="GO:0006313">
    <property type="term" value="P:DNA transposition"/>
    <property type="evidence" value="ECO:0007669"/>
    <property type="project" value="InterPro"/>
</dbReference>
<dbReference type="Pfam" id="PF01527">
    <property type="entry name" value="HTH_Tnp_1"/>
    <property type="match status" value="1"/>
</dbReference>
<organism evidence="2 3">
    <name type="scientific">Pegethrix bostrychoides GSE-TBD4-15B</name>
    <dbReference type="NCBI Taxonomy" id="2839662"/>
    <lineage>
        <taxon>Bacteria</taxon>
        <taxon>Bacillati</taxon>
        <taxon>Cyanobacteriota</taxon>
        <taxon>Cyanophyceae</taxon>
        <taxon>Oculatellales</taxon>
        <taxon>Oculatellaceae</taxon>
        <taxon>Pegethrix</taxon>
    </lineage>
</organism>
<evidence type="ECO:0000313" key="2">
    <source>
        <dbReference type="EMBL" id="MBW4465548.1"/>
    </source>
</evidence>
<protein>
    <submittedName>
        <fullName evidence="2">Transposase</fullName>
    </submittedName>
</protein>
<reference evidence="2" key="2">
    <citation type="journal article" date="2022" name="Microbiol. Resour. Announc.">
        <title>Metagenome Sequencing to Explore Phylogenomics of Terrestrial Cyanobacteria.</title>
        <authorList>
            <person name="Ward R.D."/>
            <person name="Stajich J.E."/>
            <person name="Johansen J.R."/>
            <person name="Huntemann M."/>
            <person name="Clum A."/>
            <person name="Foster B."/>
            <person name="Foster B."/>
            <person name="Roux S."/>
            <person name="Palaniappan K."/>
            <person name="Varghese N."/>
            <person name="Mukherjee S."/>
            <person name="Reddy T.B.K."/>
            <person name="Daum C."/>
            <person name="Copeland A."/>
            <person name="Chen I.A."/>
            <person name="Ivanova N.N."/>
            <person name="Kyrpides N.C."/>
            <person name="Shapiro N."/>
            <person name="Eloe-Fadrosh E.A."/>
            <person name="Pietrasiak N."/>
        </authorList>
    </citation>
    <scope>NUCLEOTIDE SEQUENCE</scope>
    <source>
        <strain evidence="2">GSE-TBD4-15B</strain>
    </source>
</reference>
<dbReference type="PANTHER" id="PTHR33215:SF13">
    <property type="entry name" value="PROTEIN DISTAL ANTENNA"/>
    <property type="match status" value="1"/>
</dbReference>
<dbReference type="AlphaFoldDB" id="A0A951P9X6"/>
<dbReference type="InterPro" id="IPR009057">
    <property type="entry name" value="Homeodomain-like_sf"/>
</dbReference>
<name>A0A951P9X6_9CYAN</name>
<dbReference type="InterPro" id="IPR002514">
    <property type="entry name" value="Transposase_8"/>
</dbReference>
<dbReference type="EMBL" id="JAHHHV010000048">
    <property type="protein sequence ID" value="MBW4465548.1"/>
    <property type="molecule type" value="Genomic_DNA"/>
</dbReference>
<dbReference type="GO" id="GO:0003677">
    <property type="term" value="F:DNA binding"/>
    <property type="evidence" value="ECO:0007669"/>
    <property type="project" value="InterPro"/>
</dbReference>
<keyword evidence="1" id="KW-0175">Coiled coil</keyword>
<gene>
    <name evidence="2" type="ORF">KME07_08920</name>
</gene>
<evidence type="ECO:0000313" key="3">
    <source>
        <dbReference type="Proteomes" id="UP000707356"/>
    </source>
</evidence>
<dbReference type="Proteomes" id="UP000707356">
    <property type="component" value="Unassembled WGS sequence"/>
</dbReference>
<accession>A0A951P9X6</accession>